<evidence type="ECO:0000256" key="3">
    <source>
        <dbReference type="ARBA" id="ARBA00022448"/>
    </source>
</evidence>
<dbReference type="InterPro" id="IPR034408">
    <property type="entry name" value="Sulphate/thiosulphate_BS"/>
</dbReference>
<proteinExistence type="inferred from homology"/>
<accession>A0ABU0LEH4</accession>
<keyword evidence="4 7" id="KW-0732">Signal</keyword>
<reference evidence="8 9" key="1">
    <citation type="submission" date="2023-07" db="EMBL/GenBank/DDBJ databases">
        <title>Genomic Encyclopedia of Type Strains, Phase IV (KMG-IV): sequencing the most valuable type-strain genomes for metagenomic binning, comparative biology and taxonomic classification.</title>
        <authorList>
            <person name="Goeker M."/>
        </authorList>
    </citation>
    <scope>NUCLEOTIDE SEQUENCE [LARGE SCALE GENOMIC DNA]</scope>
    <source>
        <strain evidence="8 9">DSM 3770</strain>
    </source>
</reference>
<comment type="similarity">
    <text evidence="2">Belongs to the prokaryotic sulfate-binding protein family.</text>
</comment>
<feature type="chain" id="PRO_5046784823" evidence="7">
    <location>
        <begin position="34"/>
        <end position="351"/>
    </location>
</feature>
<dbReference type="PROSITE" id="PS00401">
    <property type="entry name" value="PROK_SULFATE_BIND_1"/>
    <property type="match status" value="1"/>
</dbReference>
<evidence type="ECO:0000256" key="4">
    <source>
        <dbReference type="ARBA" id="ARBA00022729"/>
    </source>
</evidence>
<evidence type="ECO:0000256" key="1">
    <source>
        <dbReference type="ARBA" id="ARBA00004418"/>
    </source>
</evidence>
<organism evidence="8 9">
    <name type="scientific">Xanthobacter agilis</name>
    <dbReference type="NCBI Taxonomy" id="47492"/>
    <lineage>
        <taxon>Bacteria</taxon>
        <taxon>Pseudomonadati</taxon>
        <taxon>Pseudomonadota</taxon>
        <taxon>Alphaproteobacteria</taxon>
        <taxon>Hyphomicrobiales</taxon>
        <taxon>Xanthobacteraceae</taxon>
        <taxon>Xanthobacter</taxon>
    </lineage>
</organism>
<dbReference type="NCBIfam" id="NF008106">
    <property type="entry name" value="PRK10852.1"/>
    <property type="match status" value="1"/>
</dbReference>
<keyword evidence="5" id="KW-0574">Periplasm</keyword>
<dbReference type="SUPFAM" id="SSF53850">
    <property type="entry name" value="Periplasmic binding protein-like II"/>
    <property type="match status" value="1"/>
</dbReference>
<feature type="signal peptide" evidence="7">
    <location>
        <begin position="1"/>
        <end position="33"/>
    </location>
</feature>
<protein>
    <submittedName>
        <fullName evidence="8">Sulfate transport system substrate-binding protein</fullName>
    </submittedName>
</protein>
<dbReference type="Pfam" id="PF13531">
    <property type="entry name" value="SBP_bac_11"/>
    <property type="match status" value="1"/>
</dbReference>
<keyword evidence="9" id="KW-1185">Reference proteome</keyword>
<dbReference type="Proteomes" id="UP001241747">
    <property type="component" value="Unassembled WGS sequence"/>
</dbReference>
<dbReference type="PROSITE" id="PS00757">
    <property type="entry name" value="PROK_SULFATE_BIND_2"/>
    <property type="match status" value="1"/>
</dbReference>
<dbReference type="InterPro" id="IPR000957">
    <property type="entry name" value="Sulphate/thiosulphate-bd_CS"/>
</dbReference>
<dbReference type="PROSITE" id="PS51318">
    <property type="entry name" value="TAT"/>
    <property type="match status" value="1"/>
</dbReference>
<comment type="subcellular location">
    <subcellularLocation>
        <location evidence="1">Periplasm</location>
    </subcellularLocation>
</comment>
<gene>
    <name evidence="8" type="ORF">QOZ94_002331</name>
</gene>
<keyword evidence="6" id="KW-0764">Sulfate transport</keyword>
<evidence type="ECO:0000256" key="2">
    <source>
        <dbReference type="ARBA" id="ARBA00006099"/>
    </source>
</evidence>
<sequence>MIHRRAFLASVLAGALAGALAAPIAGAPLPAFAQTAQPAPGPDSLLNVSYDIARELFAAENALFVPFWKDKTGQQLTVNQSHAGSSRQARAILEGLDADVVTFNQVTDVDVLAKAGFVAKDWQKKFPNNASPYYSFPSFLVRAGNPKNIKDWSDLVRDDVQVIFPNPKTSGNARYTYLAAYAYALEKNNGDTAKADAFVKKLLANVPVFDTGGRGATTTFVERETGDVLVTFEAETRAIKDLYPDRKLEAVAPSVSLLAEFPVAVVDKVVDKRGSRPAATAYLEFLYSPAGQEVAAKAYHRVVNPEVAAKYKDQFPPVRLLKVEEVFGGWDKVQKNQFASGGKLDEVFVGR</sequence>
<evidence type="ECO:0000256" key="7">
    <source>
        <dbReference type="SAM" id="SignalP"/>
    </source>
</evidence>
<name>A0ABU0LEH4_XANAG</name>
<evidence type="ECO:0000256" key="5">
    <source>
        <dbReference type="ARBA" id="ARBA00022764"/>
    </source>
</evidence>
<dbReference type="NCBIfam" id="NF008022">
    <property type="entry name" value="PRK10752.1"/>
    <property type="match status" value="1"/>
</dbReference>
<keyword evidence="3" id="KW-0813">Transport</keyword>
<dbReference type="PANTHER" id="PTHR30368">
    <property type="entry name" value="SULFATE-BINDING PROTEIN"/>
    <property type="match status" value="1"/>
</dbReference>
<dbReference type="Gene3D" id="3.40.190.10">
    <property type="entry name" value="Periplasmic binding protein-like II"/>
    <property type="match status" value="2"/>
</dbReference>
<dbReference type="RefSeq" id="WP_237344007.1">
    <property type="nucleotide sequence ID" value="NZ_JABWGX010000002.1"/>
</dbReference>
<comment type="caution">
    <text evidence="8">The sequence shown here is derived from an EMBL/GenBank/DDBJ whole genome shotgun (WGS) entry which is preliminary data.</text>
</comment>
<evidence type="ECO:0000313" key="9">
    <source>
        <dbReference type="Proteomes" id="UP001241747"/>
    </source>
</evidence>
<dbReference type="InterPro" id="IPR005669">
    <property type="entry name" value="Thiosulph/SO4-bd"/>
</dbReference>
<dbReference type="NCBIfam" id="TIGR00971">
    <property type="entry name" value="3a0106s03"/>
    <property type="match status" value="1"/>
</dbReference>
<dbReference type="EMBL" id="JAUSVY010000004">
    <property type="protein sequence ID" value="MDQ0505535.1"/>
    <property type="molecule type" value="Genomic_DNA"/>
</dbReference>
<evidence type="ECO:0000313" key="8">
    <source>
        <dbReference type="EMBL" id="MDQ0505535.1"/>
    </source>
</evidence>
<dbReference type="InterPro" id="IPR006311">
    <property type="entry name" value="TAT_signal"/>
</dbReference>
<evidence type="ECO:0000256" key="6">
    <source>
        <dbReference type="ARBA" id="ARBA00023032"/>
    </source>
</evidence>
<dbReference type="PANTHER" id="PTHR30368:SF1">
    <property type="entry name" value="THIOSULFATE-BINDING PROTEIN"/>
    <property type="match status" value="1"/>
</dbReference>